<dbReference type="Proteomes" id="UP000184395">
    <property type="component" value="Unassembled WGS sequence"/>
</dbReference>
<organism evidence="2 3">
    <name type="scientific">Paraburkholderia terricola</name>
    <dbReference type="NCBI Taxonomy" id="169427"/>
    <lineage>
        <taxon>Bacteria</taxon>
        <taxon>Pseudomonadati</taxon>
        <taxon>Pseudomonadota</taxon>
        <taxon>Betaproteobacteria</taxon>
        <taxon>Burkholderiales</taxon>
        <taxon>Burkholderiaceae</taxon>
        <taxon>Paraburkholderia</taxon>
    </lineage>
</organism>
<evidence type="ECO:0000313" key="2">
    <source>
        <dbReference type="EMBL" id="SHL07037.1"/>
    </source>
</evidence>
<dbReference type="InterPro" id="IPR006429">
    <property type="entry name" value="Phage_lambda_portal"/>
</dbReference>
<proteinExistence type="predicted"/>
<dbReference type="GO" id="GO:0005198">
    <property type="term" value="F:structural molecule activity"/>
    <property type="evidence" value="ECO:0007669"/>
    <property type="project" value="InterPro"/>
</dbReference>
<feature type="region of interest" description="Disordered" evidence="1">
    <location>
        <begin position="456"/>
        <end position="509"/>
    </location>
</feature>
<protein>
    <submittedName>
        <fullName evidence="2">Phage portal protein, lambda family</fullName>
    </submittedName>
</protein>
<gene>
    <name evidence="2" type="ORF">SAMN05192548_105731</name>
</gene>
<dbReference type="AlphaFoldDB" id="A0A1M6XM37"/>
<accession>A0A1M6XM37</accession>
<dbReference type="STRING" id="169427.SAMN05192548_105731"/>
<feature type="compositionally biased region" description="Basic and acidic residues" evidence="1">
    <location>
        <begin position="484"/>
        <end position="494"/>
    </location>
</feature>
<name>A0A1M6XM37_9BURK</name>
<dbReference type="NCBIfam" id="TIGR01539">
    <property type="entry name" value="portal_lambda"/>
    <property type="match status" value="1"/>
</dbReference>
<dbReference type="RefSeq" id="WP_073432333.1">
    <property type="nucleotide sequence ID" value="NZ_CADFGY010000049.1"/>
</dbReference>
<reference evidence="2 3" key="1">
    <citation type="submission" date="2016-11" db="EMBL/GenBank/DDBJ databases">
        <authorList>
            <person name="Jaros S."/>
            <person name="Januszkiewicz K."/>
            <person name="Wedrychowicz H."/>
        </authorList>
    </citation>
    <scope>NUCLEOTIDE SEQUENCE [LARGE SCALE GENOMIC DNA]</scope>
    <source>
        <strain evidence="2 3">LMG 20594</strain>
    </source>
</reference>
<dbReference type="Pfam" id="PF05136">
    <property type="entry name" value="Phage_portal_2"/>
    <property type="match status" value="1"/>
</dbReference>
<dbReference type="GO" id="GO:0019068">
    <property type="term" value="P:virion assembly"/>
    <property type="evidence" value="ECO:0007669"/>
    <property type="project" value="InterPro"/>
</dbReference>
<dbReference type="EMBL" id="FRAB01000057">
    <property type="protein sequence ID" value="SHL07037.1"/>
    <property type="molecule type" value="Genomic_DNA"/>
</dbReference>
<dbReference type="OrthoDB" id="622132at2"/>
<sequence>MNDTSNRTYPSLARRGFVVPGRLKAASYEAASAAGARARSWKTPNCGPNAAAVQNLPLMRSRARDAIRNDPWAKTAIARLVSNTIGTGIQPHPQHPDREIAKQQKQLWDDWIKEADADGRLDFYGQQTLAARAFFSDGETLLRRRFRFDDGLSVPLQVQLMEADQLPVEKNETRPDGGEIVNGVEFDGDDRRVAYHLYRRHPGEYNRMNATGMATVAVPADDIAHVFQPLRPGQIRGVPELATVLLRLHSLDNFDDAVLFRQEVSNLFAGFVTKPASIPSGPGDIDPMTGQPVLYDADGFSPIVSLEPGSMQELAPGEDVRFAEPPGAGADYGPFMRQQLMAAAASVGMPYEILTGDLREVSDRVLRVLLNEFRRAIEQLQWNIFIHQYCNRVWAWWVDACALSGAMPMPDFHRTRRLFLRVRWVPQGWPYIHPVQDVNAQKLAIRSGLTSRSASILKQGEDPEQVDGENAADNARADALGLRYDTDPRSRDIAGDIAHSKAGTVDEKP</sequence>
<evidence type="ECO:0000256" key="1">
    <source>
        <dbReference type="SAM" id="MobiDB-lite"/>
    </source>
</evidence>
<evidence type="ECO:0000313" key="3">
    <source>
        <dbReference type="Proteomes" id="UP000184395"/>
    </source>
</evidence>